<reference evidence="1 2" key="1">
    <citation type="submission" date="2009-02" db="EMBL/GenBank/DDBJ databases">
        <title>Sequencing of the draft genome and assembly of Lutiella nitroferrum 2002.</title>
        <authorList>
            <consortium name="US DOE Joint Genome Institute (JGI-PGF)"/>
            <person name="Lucas S."/>
            <person name="Copeland A."/>
            <person name="Lapidus A."/>
            <person name="Glavina del Rio T."/>
            <person name="Tice H."/>
            <person name="Bruce D."/>
            <person name="Goodwin L."/>
            <person name="Pitluck S."/>
            <person name="Larimer F."/>
            <person name="Land M.L."/>
            <person name="Hauser L."/>
            <person name="Coates J.D."/>
        </authorList>
    </citation>
    <scope>NUCLEOTIDE SEQUENCE [LARGE SCALE GENOMIC DNA]</scope>
    <source>
        <strain evidence="1 2">2002</strain>
    </source>
</reference>
<dbReference type="InterPro" id="IPR036183">
    <property type="entry name" value="YajQ-like_sf"/>
</dbReference>
<evidence type="ECO:0000313" key="1">
    <source>
        <dbReference type="EMBL" id="EEG09759.1"/>
    </source>
</evidence>
<organism evidence="1 2">
    <name type="scientific">Pseudogulbenkiania ferrooxidans 2002</name>
    <dbReference type="NCBI Taxonomy" id="279714"/>
    <lineage>
        <taxon>Bacteria</taxon>
        <taxon>Pseudomonadati</taxon>
        <taxon>Pseudomonadota</taxon>
        <taxon>Betaproteobacteria</taxon>
        <taxon>Neisseriales</taxon>
        <taxon>Chromobacteriaceae</taxon>
        <taxon>Pseudogulbenkiania</taxon>
    </lineage>
</organism>
<dbReference type="SUPFAM" id="SSF89963">
    <property type="entry name" value="YajQ-like"/>
    <property type="match status" value="1"/>
</dbReference>
<name>B9YZM6_9NEIS</name>
<dbReference type="EMBL" id="ACIS01000002">
    <property type="protein sequence ID" value="EEG09759.1"/>
    <property type="molecule type" value="Genomic_DNA"/>
</dbReference>
<evidence type="ECO:0000313" key="2">
    <source>
        <dbReference type="Proteomes" id="UP000003165"/>
    </source>
</evidence>
<dbReference type="Proteomes" id="UP000003165">
    <property type="component" value="Unassembled WGS sequence"/>
</dbReference>
<gene>
    <name evidence="1" type="ORF">FuraDRAFT_0775</name>
</gene>
<proteinExistence type="predicted"/>
<dbReference type="AlphaFoldDB" id="B9YZM6"/>
<dbReference type="Pfam" id="PF04461">
    <property type="entry name" value="YajQ"/>
    <property type="match status" value="1"/>
</dbReference>
<protein>
    <submittedName>
        <fullName evidence="1">Nucleotide-binding protein</fullName>
    </submittedName>
</protein>
<keyword evidence="2" id="KW-1185">Reference proteome</keyword>
<dbReference type="Gene3D" id="3.30.70.990">
    <property type="entry name" value="YajQ-like, domain 2"/>
    <property type="match status" value="1"/>
</dbReference>
<sequence length="48" mass="5111">MPSSDIVSEVNVVDVPIALDQSNKEVSAGYEFNGSDARIESADKVLTL</sequence>
<comment type="caution">
    <text evidence="1">The sequence shown here is derived from an EMBL/GenBank/DDBJ whole genome shotgun (WGS) entry which is preliminary data.</text>
</comment>
<accession>B9YZM6</accession>
<dbReference type="eggNOG" id="COG1666">
    <property type="taxonomic scope" value="Bacteria"/>
</dbReference>
<dbReference type="InterPro" id="IPR035570">
    <property type="entry name" value="UPF0234_N"/>
</dbReference>
<dbReference type="InterPro" id="IPR007551">
    <property type="entry name" value="YajQ/Smlt4090-like"/>
</dbReference>